<feature type="region of interest" description="Disordered" evidence="1">
    <location>
        <begin position="37"/>
        <end position="97"/>
    </location>
</feature>
<keyword evidence="3" id="KW-1185">Reference proteome</keyword>
<protein>
    <submittedName>
        <fullName evidence="2">IQ domain-containing protein</fullName>
    </submittedName>
</protein>
<dbReference type="InParanoid" id="A0A2R6QZC3"/>
<evidence type="ECO:0000313" key="3">
    <source>
        <dbReference type="Proteomes" id="UP000241394"/>
    </source>
</evidence>
<reference evidence="2 3" key="1">
    <citation type="submission" date="2017-07" db="EMBL/GenBank/DDBJ databases">
        <title>An improved, manually edited Actinidia chinensis var. chinensis (kiwifruit) genome highlights the challenges associated with draft genomes and gene prediction in plants.</title>
        <authorList>
            <person name="Pilkington S."/>
            <person name="Crowhurst R."/>
            <person name="Hilario E."/>
            <person name="Nardozza S."/>
            <person name="Fraser L."/>
            <person name="Peng Y."/>
            <person name="Gunaseelan K."/>
            <person name="Simpson R."/>
            <person name="Tahir J."/>
            <person name="Deroles S."/>
            <person name="Templeton K."/>
            <person name="Luo Z."/>
            <person name="Davy M."/>
            <person name="Cheng C."/>
            <person name="Mcneilage M."/>
            <person name="Scaglione D."/>
            <person name="Liu Y."/>
            <person name="Zhang Q."/>
            <person name="Datson P."/>
            <person name="De Silva N."/>
            <person name="Gardiner S."/>
            <person name="Bassett H."/>
            <person name="Chagne D."/>
            <person name="Mccallum J."/>
            <person name="Dzierzon H."/>
            <person name="Deng C."/>
            <person name="Wang Y.-Y."/>
            <person name="Barron N."/>
            <person name="Manako K."/>
            <person name="Bowen J."/>
            <person name="Foster T."/>
            <person name="Erridge Z."/>
            <person name="Tiffin H."/>
            <person name="Waite C."/>
            <person name="Davies K."/>
            <person name="Grierson E."/>
            <person name="Laing W."/>
            <person name="Kirk R."/>
            <person name="Chen X."/>
            <person name="Wood M."/>
            <person name="Montefiori M."/>
            <person name="Brummell D."/>
            <person name="Schwinn K."/>
            <person name="Catanach A."/>
            <person name="Fullerton C."/>
            <person name="Li D."/>
            <person name="Meiyalaghan S."/>
            <person name="Nieuwenhuizen N."/>
            <person name="Read N."/>
            <person name="Prakash R."/>
            <person name="Hunter D."/>
            <person name="Zhang H."/>
            <person name="Mckenzie M."/>
            <person name="Knabel M."/>
            <person name="Harris A."/>
            <person name="Allan A."/>
            <person name="Chen A."/>
            <person name="Janssen B."/>
            <person name="Plunkett B."/>
            <person name="Dwamena C."/>
            <person name="Voogd C."/>
            <person name="Leif D."/>
            <person name="Lafferty D."/>
            <person name="Souleyre E."/>
            <person name="Varkonyi-Gasic E."/>
            <person name="Gambi F."/>
            <person name="Hanley J."/>
            <person name="Yao J.-L."/>
            <person name="Cheung J."/>
            <person name="David K."/>
            <person name="Warren B."/>
            <person name="Marsh K."/>
            <person name="Snowden K."/>
            <person name="Lin-Wang K."/>
            <person name="Brian L."/>
            <person name="Martinez-Sanchez M."/>
            <person name="Wang M."/>
            <person name="Ileperuma N."/>
            <person name="Macnee N."/>
            <person name="Campin R."/>
            <person name="Mcatee P."/>
            <person name="Drummond R."/>
            <person name="Espley R."/>
            <person name="Ireland H."/>
            <person name="Wu R."/>
            <person name="Atkinson R."/>
            <person name="Karunairetnam S."/>
            <person name="Bulley S."/>
            <person name="Chunkath S."/>
            <person name="Hanley Z."/>
            <person name="Storey R."/>
            <person name="Thrimawithana A."/>
            <person name="Thomson S."/>
            <person name="David C."/>
            <person name="Testolin R."/>
        </authorList>
    </citation>
    <scope>NUCLEOTIDE SEQUENCE [LARGE SCALE GENOMIC DNA]</scope>
    <source>
        <strain evidence="3">cv. Red5</strain>
        <tissue evidence="2">Young leaf</tissue>
    </source>
</reference>
<dbReference type="OMA" id="MVKDEWV"/>
<dbReference type="OrthoDB" id="1696863at2759"/>
<evidence type="ECO:0000313" key="2">
    <source>
        <dbReference type="EMBL" id="PSS17744.1"/>
    </source>
</evidence>
<dbReference type="PANTHER" id="PTHR35099:SF2">
    <property type="entry name" value="OS02G0182700 PROTEIN"/>
    <property type="match status" value="1"/>
</dbReference>
<gene>
    <name evidence="2" type="ORF">CEY00_Acc12431</name>
</gene>
<comment type="caution">
    <text evidence="2">The sequence shown here is derived from an EMBL/GenBank/DDBJ whole genome shotgun (WGS) entry which is preliminary data.</text>
</comment>
<accession>A0A2R6QZC3</accession>
<dbReference type="Proteomes" id="UP000241394">
    <property type="component" value="Chromosome LG11"/>
</dbReference>
<dbReference type="PANTHER" id="PTHR35099">
    <property type="entry name" value="OS02G0182700 PROTEIN"/>
    <property type="match status" value="1"/>
</dbReference>
<dbReference type="FunCoup" id="A0A2R6QZC3">
    <property type="interactions" value="966"/>
</dbReference>
<dbReference type="AlphaFoldDB" id="A0A2R6QZC3"/>
<evidence type="ECO:0000256" key="1">
    <source>
        <dbReference type="SAM" id="MobiDB-lite"/>
    </source>
</evidence>
<dbReference type="EMBL" id="NKQK01000011">
    <property type="protein sequence ID" value="PSS17744.1"/>
    <property type="molecule type" value="Genomic_DNA"/>
</dbReference>
<feature type="compositionally biased region" description="Basic and acidic residues" evidence="1">
    <location>
        <begin position="81"/>
        <end position="90"/>
    </location>
</feature>
<dbReference type="Gramene" id="PSS17744">
    <property type="protein sequence ID" value="PSS17744"/>
    <property type="gene ID" value="CEY00_Acc12431"/>
</dbReference>
<name>A0A2R6QZC3_ACTCC</name>
<reference evidence="3" key="2">
    <citation type="journal article" date="2018" name="BMC Genomics">
        <title>A manually annotated Actinidia chinensis var. chinensis (kiwifruit) genome highlights the challenges associated with draft genomes and gene prediction in plants.</title>
        <authorList>
            <person name="Pilkington S.M."/>
            <person name="Crowhurst R."/>
            <person name="Hilario E."/>
            <person name="Nardozza S."/>
            <person name="Fraser L."/>
            <person name="Peng Y."/>
            <person name="Gunaseelan K."/>
            <person name="Simpson R."/>
            <person name="Tahir J."/>
            <person name="Deroles S.C."/>
            <person name="Templeton K."/>
            <person name="Luo Z."/>
            <person name="Davy M."/>
            <person name="Cheng C."/>
            <person name="McNeilage M."/>
            <person name="Scaglione D."/>
            <person name="Liu Y."/>
            <person name="Zhang Q."/>
            <person name="Datson P."/>
            <person name="De Silva N."/>
            <person name="Gardiner S.E."/>
            <person name="Bassett H."/>
            <person name="Chagne D."/>
            <person name="McCallum J."/>
            <person name="Dzierzon H."/>
            <person name="Deng C."/>
            <person name="Wang Y.Y."/>
            <person name="Barron L."/>
            <person name="Manako K."/>
            <person name="Bowen J."/>
            <person name="Foster T.M."/>
            <person name="Erridge Z.A."/>
            <person name="Tiffin H."/>
            <person name="Waite C.N."/>
            <person name="Davies K.M."/>
            <person name="Grierson E.P."/>
            <person name="Laing W.A."/>
            <person name="Kirk R."/>
            <person name="Chen X."/>
            <person name="Wood M."/>
            <person name="Montefiori M."/>
            <person name="Brummell D.A."/>
            <person name="Schwinn K.E."/>
            <person name="Catanach A."/>
            <person name="Fullerton C."/>
            <person name="Li D."/>
            <person name="Meiyalaghan S."/>
            <person name="Nieuwenhuizen N."/>
            <person name="Read N."/>
            <person name="Prakash R."/>
            <person name="Hunter D."/>
            <person name="Zhang H."/>
            <person name="McKenzie M."/>
            <person name="Knabel M."/>
            <person name="Harris A."/>
            <person name="Allan A.C."/>
            <person name="Gleave A."/>
            <person name="Chen A."/>
            <person name="Janssen B.J."/>
            <person name="Plunkett B."/>
            <person name="Ampomah-Dwamena C."/>
            <person name="Voogd C."/>
            <person name="Leif D."/>
            <person name="Lafferty D."/>
            <person name="Souleyre E.J.F."/>
            <person name="Varkonyi-Gasic E."/>
            <person name="Gambi F."/>
            <person name="Hanley J."/>
            <person name="Yao J.L."/>
            <person name="Cheung J."/>
            <person name="David K.M."/>
            <person name="Warren B."/>
            <person name="Marsh K."/>
            <person name="Snowden K.C."/>
            <person name="Lin-Wang K."/>
            <person name="Brian L."/>
            <person name="Martinez-Sanchez M."/>
            <person name="Wang M."/>
            <person name="Ileperuma N."/>
            <person name="Macnee N."/>
            <person name="Campin R."/>
            <person name="McAtee P."/>
            <person name="Drummond R.S.M."/>
            <person name="Espley R.V."/>
            <person name="Ireland H.S."/>
            <person name="Wu R."/>
            <person name="Atkinson R.G."/>
            <person name="Karunairetnam S."/>
            <person name="Bulley S."/>
            <person name="Chunkath S."/>
            <person name="Hanley Z."/>
            <person name="Storey R."/>
            <person name="Thrimawithana A.H."/>
            <person name="Thomson S."/>
            <person name="David C."/>
            <person name="Testolin R."/>
            <person name="Huang H."/>
            <person name="Hellens R.P."/>
            <person name="Schaffer R.J."/>
        </authorList>
    </citation>
    <scope>NUCLEOTIDE SEQUENCE [LARGE SCALE GENOMIC DNA]</scope>
    <source>
        <strain evidence="3">cv. Red5</strain>
    </source>
</reference>
<proteinExistence type="predicted"/>
<organism evidence="2 3">
    <name type="scientific">Actinidia chinensis var. chinensis</name>
    <name type="common">Chinese soft-hair kiwi</name>
    <dbReference type="NCBI Taxonomy" id="1590841"/>
    <lineage>
        <taxon>Eukaryota</taxon>
        <taxon>Viridiplantae</taxon>
        <taxon>Streptophyta</taxon>
        <taxon>Embryophyta</taxon>
        <taxon>Tracheophyta</taxon>
        <taxon>Spermatophyta</taxon>
        <taxon>Magnoliopsida</taxon>
        <taxon>eudicotyledons</taxon>
        <taxon>Gunneridae</taxon>
        <taxon>Pentapetalae</taxon>
        <taxon>asterids</taxon>
        <taxon>Ericales</taxon>
        <taxon>Actinidiaceae</taxon>
        <taxon>Actinidia</taxon>
    </lineage>
</organism>
<sequence length="244" mass="26837">MTTDEWVTAALTDDAVVVELLFRLKQSSEPALLRWGNRQPRSKPAAAAAKKEGEWTRCSPTTPLSWSCGGGDASPSDGCDESCRRSDRSSGGRSKGIFTDETTATATTNKRARRKKTFAELKEEESSLLKERIYLKKELARLRVTLEEQKARSENLKRLKLDLHLQSVNKMAATTDELEAANSSQSKLAEASTLDHIPVSPTVTIHADCQAPSPCNIEKEVEQCFVLPDLNMMPGEEDPDSGLS</sequence>